<evidence type="ECO:0008006" key="4">
    <source>
        <dbReference type="Google" id="ProtNLM"/>
    </source>
</evidence>
<dbReference type="OrthoDB" id="9794183at2"/>
<reference evidence="2 3" key="1">
    <citation type="submission" date="2018-02" db="EMBL/GenBank/DDBJ databases">
        <title>8 Nocardia nova and 1 Nocardia cyriacigeorgica strain used for evolution to TMP-SMX.</title>
        <authorList>
            <person name="Mehta H."/>
            <person name="Weng J."/>
            <person name="Shamoo Y."/>
        </authorList>
    </citation>
    <scope>NUCLEOTIDE SEQUENCE [LARGE SCALE GENOMIC DNA]</scope>
    <source>
        <strain evidence="2 3">MDA3139</strain>
    </source>
</reference>
<name>A0A2S6AN20_9NOCA</name>
<evidence type="ECO:0000313" key="3">
    <source>
        <dbReference type="Proteomes" id="UP000239874"/>
    </source>
</evidence>
<dbReference type="SUPFAM" id="SSF51182">
    <property type="entry name" value="RmlC-like cupins"/>
    <property type="match status" value="1"/>
</dbReference>
<dbReference type="EMBL" id="PSZC01000013">
    <property type="protein sequence ID" value="PPJ36620.1"/>
    <property type="molecule type" value="Genomic_DNA"/>
</dbReference>
<feature type="compositionally biased region" description="Polar residues" evidence="1">
    <location>
        <begin position="1"/>
        <end position="11"/>
    </location>
</feature>
<proteinExistence type="predicted"/>
<dbReference type="InterPro" id="IPR011051">
    <property type="entry name" value="RmlC_Cupin_sf"/>
</dbReference>
<dbReference type="AlphaFoldDB" id="A0A2S6AN20"/>
<sequence length="197" mass="21524">MSDSSDTQDNEAGSPGPAPTGQGTRADFRIFTGEPVVDLMQIMDFPGYPEEVVNSIPPDEFARMAGGALTEVVFCQNDPDGYSLVKVSLAADVILPAHTHNVDCLYYVIAGRLHLGRRCLGPGAGFYVPRGARYGYRAGPDGVTVLEFRHATSFDIDVTDKRPSTWNDLREAARKHDGWPGFFETAGYRNTSIEPDH</sequence>
<evidence type="ECO:0000256" key="1">
    <source>
        <dbReference type="SAM" id="MobiDB-lite"/>
    </source>
</evidence>
<feature type="region of interest" description="Disordered" evidence="1">
    <location>
        <begin position="1"/>
        <end position="25"/>
    </location>
</feature>
<dbReference type="Gene3D" id="2.60.120.10">
    <property type="entry name" value="Jelly Rolls"/>
    <property type="match status" value="1"/>
</dbReference>
<dbReference type="Proteomes" id="UP000239874">
    <property type="component" value="Unassembled WGS sequence"/>
</dbReference>
<protein>
    <recommendedName>
        <fullName evidence="4">Cupin domain-containing protein</fullName>
    </recommendedName>
</protein>
<organism evidence="2 3">
    <name type="scientific">Nocardia nova</name>
    <dbReference type="NCBI Taxonomy" id="37330"/>
    <lineage>
        <taxon>Bacteria</taxon>
        <taxon>Bacillati</taxon>
        <taxon>Actinomycetota</taxon>
        <taxon>Actinomycetes</taxon>
        <taxon>Mycobacteriales</taxon>
        <taxon>Nocardiaceae</taxon>
        <taxon>Nocardia</taxon>
    </lineage>
</organism>
<dbReference type="RefSeq" id="WP_104377133.1">
    <property type="nucleotide sequence ID" value="NZ_PSZC01000013.1"/>
</dbReference>
<comment type="caution">
    <text evidence="2">The sequence shown here is derived from an EMBL/GenBank/DDBJ whole genome shotgun (WGS) entry which is preliminary data.</text>
</comment>
<evidence type="ECO:0000313" key="2">
    <source>
        <dbReference type="EMBL" id="PPJ36620.1"/>
    </source>
</evidence>
<dbReference type="InterPro" id="IPR014710">
    <property type="entry name" value="RmlC-like_jellyroll"/>
</dbReference>
<gene>
    <name evidence="2" type="ORF">C5E45_19605</name>
</gene>
<accession>A0A2S6AN20</accession>